<dbReference type="SUPFAM" id="SSF49562">
    <property type="entry name" value="C2 domain (Calcium/lipid-binding domain, CaLB)"/>
    <property type="match status" value="1"/>
</dbReference>
<feature type="domain" description="C2" evidence="2">
    <location>
        <begin position="1"/>
        <end position="109"/>
    </location>
</feature>
<protein>
    <submittedName>
        <fullName evidence="3">Calcineurin temperature suppressor Cts1</fullName>
    </submittedName>
</protein>
<feature type="compositionally biased region" description="Low complexity" evidence="1">
    <location>
        <begin position="136"/>
        <end position="145"/>
    </location>
</feature>
<accession>A0A8H3QCN2</accession>
<name>A0A8H3QCN2_9GLOM</name>
<feature type="compositionally biased region" description="Low complexity" evidence="1">
    <location>
        <begin position="285"/>
        <end position="304"/>
    </location>
</feature>
<organism evidence="3 4">
    <name type="scientific">Rhizophagus clarus</name>
    <dbReference type="NCBI Taxonomy" id="94130"/>
    <lineage>
        <taxon>Eukaryota</taxon>
        <taxon>Fungi</taxon>
        <taxon>Fungi incertae sedis</taxon>
        <taxon>Mucoromycota</taxon>
        <taxon>Glomeromycotina</taxon>
        <taxon>Glomeromycetes</taxon>
        <taxon>Glomerales</taxon>
        <taxon>Glomeraceae</taxon>
        <taxon>Rhizophagus</taxon>
    </lineage>
</organism>
<dbReference type="PANTHER" id="PTHR47052:SF3">
    <property type="entry name" value="INGRESSION PROTEIN 1"/>
    <property type="match status" value="1"/>
</dbReference>
<feature type="compositionally biased region" description="Low complexity" evidence="1">
    <location>
        <begin position="267"/>
        <end position="277"/>
    </location>
</feature>
<comment type="caution">
    <text evidence="3">The sequence shown here is derived from an EMBL/GenBank/DDBJ whole genome shotgun (WGS) entry which is preliminary data.</text>
</comment>
<feature type="compositionally biased region" description="Polar residues" evidence="1">
    <location>
        <begin position="150"/>
        <end position="166"/>
    </location>
</feature>
<feature type="compositionally biased region" description="Polar residues" evidence="1">
    <location>
        <begin position="333"/>
        <end position="342"/>
    </location>
</feature>
<feature type="region of interest" description="Disordered" evidence="1">
    <location>
        <begin position="190"/>
        <end position="395"/>
    </location>
</feature>
<dbReference type="EMBL" id="BLAL01000011">
    <property type="protein sequence ID" value="GES74062.1"/>
    <property type="molecule type" value="Genomic_DNA"/>
</dbReference>
<dbReference type="InterPro" id="IPR035892">
    <property type="entry name" value="C2_domain_sf"/>
</dbReference>
<proteinExistence type="predicted"/>
<dbReference type="Pfam" id="PF00168">
    <property type="entry name" value="C2"/>
    <property type="match status" value="1"/>
</dbReference>
<dbReference type="PROSITE" id="PS50004">
    <property type="entry name" value="C2"/>
    <property type="match status" value="1"/>
</dbReference>
<feature type="compositionally biased region" description="Pro residues" evidence="1">
    <location>
        <begin position="347"/>
        <end position="377"/>
    </location>
</feature>
<evidence type="ECO:0000259" key="2">
    <source>
        <dbReference type="PROSITE" id="PS50004"/>
    </source>
</evidence>
<dbReference type="AlphaFoldDB" id="A0A8H3QCN2"/>
<dbReference type="InterPro" id="IPR052981">
    <property type="entry name" value="Ingression_C2_domain"/>
</dbReference>
<feature type="compositionally biased region" description="Polar residues" evidence="1">
    <location>
        <begin position="305"/>
        <end position="318"/>
    </location>
</feature>
<feature type="region of interest" description="Disordered" evidence="1">
    <location>
        <begin position="134"/>
        <end position="173"/>
    </location>
</feature>
<evidence type="ECO:0000256" key="1">
    <source>
        <dbReference type="SAM" id="MobiDB-lite"/>
    </source>
</evidence>
<feature type="compositionally biased region" description="Pro residues" evidence="1">
    <location>
        <begin position="200"/>
        <end position="229"/>
    </location>
</feature>
<dbReference type="InterPro" id="IPR000008">
    <property type="entry name" value="C2_dom"/>
</dbReference>
<feature type="compositionally biased region" description="Pro residues" evidence="1">
    <location>
        <begin position="237"/>
        <end position="257"/>
    </location>
</feature>
<feature type="compositionally biased region" description="Polar residues" evidence="1">
    <location>
        <begin position="190"/>
        <end position="199"/>
    </location>
</feature>
<evidence type="ECO:0000313" key="4">
    <source>
        <dbReference type="Proteomes" id="UP000615446"/>
    </source>
</evidence>
<evidence type="ECO:0000313" key="3">
    <source>
        <dbReference type="EMBL" id="GES74062.1"/>
    </source>
</evidence>
<sequence>MAEQKEKRLGTLVVVAMEARNLNTRDVVGKGDPFVAFHLDGDSKRTKAEKRGGQHPKWDEEVRFNVMKNTSKKMKIQVFNDDKREPVLIGDSTIDLSEVLDKTEWDAWHEVNFRSKYAGEVSLEMTFYYDEPPPQKVVQNQKPVPAHNHSLPSQSPVPNSYPNSASHIAPPPVVNKAPVSAPAGYPPSNVYPSNSTPSNVYPPPNTTTPSNVYPPPHSTPHPAPHPAPHSAPHSNVYPPPTSNVYPPPNSTSPPQSQPPQFFGPNRSQSPVSTQYPPTSYPPPSSQGYPPVYPPISSSQVSSQPFRPTNPSRQDSSNIAFPIPIPTPVTNNPSFNSYPSSGQVYPPNNFPPNNNPYPPPNNIYPPPVSGGNIYPPPHNTFNQGYPQNPYPPSGPF</sequence>
<dbReference type="Gene3D" id="2.60.40.150">
    <property type="entry name" value="C2 domain"/>
    <property type="match status" value="1"/>
</dbReference>
<gene>
    <name evidence="3" type="ORF">RCL2_000156300</name>
</gene>
<dbReference type="SMART" id="SM00239">
    <property type="entry name" value="C2"/>
    <property type="match status" value="1"/>
</dbReference>
<dbReference type="OrthoDB" id="270970at2759"/>
<reference evidence="3" key="1">
    <citation type="submission" date="2019-10" db="EMBL/GenBank/DDBJ databases">
        <title>Conservation and host-specific expression of non-tandemly repeated heterogenous ribosome RNA gene in arbuscular mycorrhizal fungi.</title>
        <authorList>
            <person name="Maeda T."/>
            <person name="Kobayashi Y."/>
            <person name="Nakagawa T."/>
            <person name="Ezawa T."/>
            <person name="Yamaguchi K."/>
            <person name="Bino T."/>
            <person name="Nishimoto Y."/>
            <person name="Shigenobu S."/>
            <person name="Kawaguchi M."/>
        </authorList>
    </citation>
    <scope>NUCLEOTIDE SEQUENCE</scope>
    <source>
        <strain evidence="3">HR1</strain>
    </source>
</reference>
<dbReference type="Proteomes" id="UP000615446">
    <property type="component" value="Unassembled WGS sequence"/>
</dbReference>
<dbReference type="PANTHER" id="PTHR47052">
    <property type="entry name" value="CONSERVED SERINE PROLINE-RICH PROTEIN (AFU_ORTHOLOGUE AFUA_2G01790)"/>
    <property type="match status" value="1"/>
</dbReference>